<protein>
    <submittedName>
        <fullName evidence="1">Uncharacterized protein</fullName>
    </submittedName>
</protein>
<dbReference type="KEGG" id="azc:AZC_0049"/>
<evidence type="ECO:0000313" key="2">
    <source>
        <dbReference type="Proteomes" id="UP000000270"/>
    </source>
</evidence>
<evidence type="ECO:0000313" key="1">
    <source>
        <dbReference type="EMBL" id="BAF86047.1"/>
    </source>
</evidence>
<reference evidence="1 2" key="1">
    <citation type="journal article" date="2007" name="Appl. Environ. Microbiol.">
        <title>Rhizobial factors required for stem nodule maturation and maintenance in Sesbania rostrata-Azorhizobium caulinodans ORS571 symbiosis.</title>
        <authorList>
            <person name="Suzuki S."/>
            <person name="Aono T."/>
            <person name="Lee KB."/>
            <person name="Suzuki T."/>
            <person name="Liu CT."/>
            <person name="Miwa H."/>
            <person name="Wakao S."/>
            <person name="Iki T."/>
            <person name="Oyaizu H."/>
        </authorList>
    </citation>
    <scope>NUCLEOTIDE SEQUENCE [LARGE SCALE GENOMIC DNA]</scope>
    <source>
        <strain evidence="2">ATCC 43989 / DSM 5975 / JCM 20966 / LMG 6465 / NBRC 14845 / NCIMB 13405 / ORS 571</strain>
    </source>
</reference>
<keyword evidence="2" id="KW-1185">Reference proteome</keyword>
<gene>
    <name evidence="1" type="ordered locus">AZC_0049</name>
</gene>
<sequence>MTIQRGTEDRAIDLMYLGRIRFSSSVSALSDSDFSRHVVRSAGHLGRPAQTSAAKGAEGRARFVFDALFGEPSLPLETYRAALSALGAGLGYARLDDFAALFAAIFPEPDALLAHREGICRAIAENGALGLGADVDTDLLRLKRTAFPWIFAGPTRSRVEALFNILLRRPPQADELDRLDDAVRAGDLDAAGVVHLLVTSDEFGPQAIAGAAVARHVAGTVLETLMKRDVGEVAVNAYSQSIQNGYPLSGFLEELINSPEFRARIGALGSATPAVQQDNLAPLTRLAEGLLVEHLAERGCAFPAAPPLGVESSSPEQLRSLLFTLAMLAKSQANGEKSVH</sequence>
<reference evidence="1 2" key="5">
    <citation type="journal article" date="2010" name="Appl. Environ. Microbiol.">
        <title>phrR-like gene praR of Azorhizobium caulinodans ORS571 is essential for symbiosis with Sesbania rostrata and is involved in expression of reb genes.</title>
        <authorList>
            <person name="Akiba N."/>
            <person name="Aono T."/>
            <person name="Toyazaki H."/>
            <person name="Sato S."/>
            <person name="Oyaizu H."/>
        </authorList>
    </citation>
    <scope>NUCLEOTIDE SEQUENCE [LARGE SCALE GENOMIC DNA]</scope>
    <source>
        <strain evidence="2">ATCC 43989 / DSM 5975 / JCM 20966 / LMG 6465 / NBRC 14845 / NCIMB 13405 / ORS 571</strain>
    </source>
</reference>
<accession>A8IG71</accession>
<reference evidence="1 2" key="4">
    <citation type="journal article" date="2009" name="Appl. Environ. Microbiol.">
        <title>Comparative genome-wide transcriptional profiling of Azorhizobium caulinodans ORS571 grown under free-living and symbiotic conditions.</title>
        <authorList>
            <person name="Tsukada S."/>
            <person name="Aono T."/>
            <person name="Akiba N."/>
            <person name="Lee KB."/>
            <person name="Liu CT."/>
            <person name="Toyazaki H."/>
            <person name="Oyaizu H."/>
        </authorList>
    </citation>
    <scope>NUCLEOTIDE SEQUENCE [LARGE SCALE GENOMIC DNA]</scope>
    <source>
        <strain evidence="2">ATCC 43989 / DSM 5975 / JCM 20966 / LMG 6465 / NBRC 14845 / NCIMB 13405 / ORS 571</strain>
    </source>
</reference>
<dbReference type="InterPro" id="IPR038255">
    <property type="entry name" value="PBS_linker_sf"/>
</dbReference>
<proteinExistence type="predicted"/>
<dbReference type="EMBL" id="AP009384">
    <property type="protein sequence ID" value="BAF86047.1"/>
    <property type="molecule type" value="Genomic_DNA"/>
</dbReference>
<reference evidence="1 2" key="6">
    <citation type="journal article" date="2011" name="Appl. Environ. Microbiol.">
        <title>Involvement of the azorhizobial chromosome partition gene (parA) in the onset of bacteroid differentiation during Sesbania rostrata stem nodule development.</title>
        <authorList>
            <person name="Liu CT."/>
            <person name="Lee KB."/>
            <person name="Wang YS."/>
            <person name="Peng MH."/>
            <person name="Lee KT."/>
            <person name="Suzuki S."/>
            <person name="Suzuki T."/>
            <person name="Oyaizu H."/>
        </authorList>
    </citation>
    <scope>NUCLEOTIDE SEQUENCE [LARGE SCALE GENOMIC DNA]</scope>
    <source>
        <strain evidence="2">ATCC 43989 / DSM 5975 / JCM 20966 / LMG 6465 / NBRC 14845 / NCIMB 13405 / ORS 571</strain>
    </source>
</reference>
<dbReference type="eggNOG" id="ENOG502ZPHQ">
    <property type="taxonomic scope" value="Bacteria"/>
</dbReference>
<dbReference type="Gene3D" id="1.10.3130.20">
    <property type="entry name" value="Phycobilisome linker domain"/>
    <property type="match status" value="1"/>
</dbReference>
<reference evidence="2" key="2">
    <citation type="submission" date="2007-04" db="EMBL/GenBank/DDBJ databases">
        <title>Complete genome sequence of the nitrogen-fixing bacterium Azorhizobium caulinodans ORS571.</title>
        <authorList>
            <person name="Lee K.B."/>
            <person name="Backer P.D."/>
            <person name="Aono T."/>
            <person name="Liu C.T."/>
            <person name="Suzuki S."/>
            <person name="Suzuki T."/>
            <person name="Kaneko T."/>
            <person name="Yamada M."/>
            <person name="Tabata S."/>
            <person name="Kupfer D.M."/>
            <person name="Najar F.Z."/>
            <person name="Wiley G.B."/>
            <person name="Roe B."/>
            <person name="Binnewies T."/>
            <person name="Ussery D."/>
            <person name="Vereecke D."/>
            <person name="Gevers D."/>
            <person name="Holsters M."/>
            <person name="Oyaizu H."/>
        </authorList>
    </citation>
    <scope>NUCLEOTIDE SEQUENCE [LARGE SCALE GENOMIC DNA]</scope>
    <source>
        <strain evidence="2">ATCC 43989 / DSM 5975 / JCM 20966 / LMG 6465 / NBRC 14845 / NCIMB 13405 / ORS 571</strain>
    </source>
</reference>
<dbReference type="HOGENOM" id="CLU_815476_0_0_5"/>
<reference evidence="1 2" key="3">
    <citation type="journal article" date="2008" name="BMC Genomics">
        <title>The genome of the versatile nitrogen fixer Azorhizobium caulinodans ORS571.</title>
        <authorList>
            <person name="Lee KB."/>
            <person name="Backer P.D."/>
            <person name="Aono T."/>
            <person name="Liu CT."/>
            <person name="Suzuki S."/>
            <person name="Suzuki T."/>
            <person name="Kaneko T."/>
            <person name="Yamada M."/>
            <person name="Tabata S."/>
            <person name="Kupfer D.M."/>
            <person name="Najar F.Z."/>
            <person name="Wiley G.B."/>
            <person name="Roe B."/>
            <person name="Binnewies T.T."/>
            <person name="Ussery D.W."/>
            <person name="D'Haeze W."/>
            <person name="Herder J.D."/>
            <person name="Gevers D."/>
            <person name="Vereecke D."/>
            <person name="Holsters M."/>
            <person name="Oyaizu H."/>
        </authorList>
    </citation>
    <scope>NUCLEOTIDE SEQUENCE [LARGE SCALE GENOMIC DNA]</scope>
    <source>
        <strain evidence="2">ATCC 43989 / DSM 5975 / JCM 20966 / LMG 6465 / NBRC 14845 / NCIMB 13405 / ORS 571</strain>
    </source>
</reference>
<dbReference type="RefSeq" id="WP_012168580.1">
    <property type="nucleotide sequence ID" value="NC_009937.1"/>
</dbReference>
<organism evidence="1 2">
    <name type="scientific">Azorhizobium caulinodans (strain ATCC 43989 / DSM 5975 / JCM 20966 / LMG 6465 / NBRC 14845 / NCIMB 13405 / ORS 571)</name>
    <dbReference type="NCBI Taxonomy" id="438753"/>
    <lineage>
        <taxon>Bacteria</taxon>
        <taxon>Pseudomonadati</taxon>
        <taxon>Pseudomonadota</taxon>
        <taxon>Alphaproteobacteria</taxon>
        <taxon>Hyphomicrobiales</taxon>
        <taxon>Xanthobacteraceae</taxon>
        <taxon>Azorhizobium</taxon>
    </lineage>
</organism>
<dbReference type="AlphaFoldDB" id="A8IG71"/>
<dbReference type="Proteomes" id="UP000000270">
    <property type="component" value="Chromosome"/>
</dbReference>
<name>A8IG71_AZOC5</name>